<dbReference type="Pfam" id="PF17917">
    <property type="entry name" value="RT_RNaseH"/>
    <property type="match status" value="1"/>
</dbReference>
<dbReference type="Gene3D" id="3.10.20.370">
    <property type="match status" value="1"/>
</dbReference>
<keyword evidence="4" id="KW-0548">Nucleotidyltransferase</keyword>
<evidence type="ECO:0000256" key="3">
    <source>
        <dbReference type="ARBA" id="ARBA00022679"/>
    </source>
</evidence>
<reference evidence="11" key="3">
    <citation type="submission" date="2025-09" db="UniProtKB">
        <authorList>
            <consortium name="Ensembl"/>
        </authorList>
    </citation>
    <scope>IDENTIFICATION</scope>
</reference>
<dbReference type="InterPro" id="IPR043128">
    <property type="entry name" value="Rev_trsase/Diguanyl_cyclase"/>
</dbReference>
<dbReference type="EC" id="3.1.26.4" evidence="2"/>
<dbReference type="PANTHER" id="PTHR37984">
    <property type="entry name" value="PROTEIN CBG26694"/>
    <property type="match status" value="1"/>
</dbReference>
<evidence type="ECO:0000256" key="5">
    <source>
        <dbReference type="ARBA" id="ARBA00022722"/>
    </source>
</evidence>
<reference evidence="11" key="2">
    <citation type="submission" date="2025-08" db="UniProtKB">
        <authorList>
            <consortium name="Ensembl"/>
        </authorList>
    </citation>
    <scope>IDENTIFICATION</scope>
</reference>
<gene>
    <name evidence="11" type="primary">ZSWIM9</name>
</gene>
<keyword evidence="7" id="KW-0378">Hydrolase</keyword>
<dbReference type="GO" id="GO:0003964">
    <property type="term" value="F:RNA-directed DNA polymerase activity"/>
    <property type="evidence" value="ECO:0007669"/>
    <property type="project" value="UniProtKB-KW"/>
</dbReference>
<evidence type="ECO:0000256" key="7">
    <source>
        <dbReference type="ARBA" id="ARBA00022801"/>
    </source>
</evidence>
<evidence type="ECO:0000256" key="6">
    <source>
        <dbReference type="ARBA" id="ARBA00022759"/>
    </source>
</evidence>
<feature type="domain" description="Reverse transcriptase" evidence="10">
    <location>
        <begin position="1"/>
        <end position="82"/>
    </location>
</feature>
<dbReference type="PANTHER" id="PTHR37984:SF5">
    <property type="entry name" value="PROTEIN NYNRIN-LIKE"/>
    <property type="match status" value="1"/>
</dbReference>
<evidence type="ECO:0000256" key="8">
    <source>
        <dbReference type="ARBA" id="ARBA00022918"/>
    </source>
</evidence>
<dbReference type="SUPFAM" id="SSF56672">
    <property type="entry name" value="DNA/RNA polymerases"/>
    <property type="match status" value="1"/>
</dbReference>
<evidence type="ECO:0000313" key="11">
    <source>
        <dbReference type="Ensembl" id="ENSPNAP00000062195.1"/>
    </source>
</evidence>
<dbReference type="Gene3D" id="1.10.340.70">
    <property type="match status" value="1"/>
</dbReference>
<keyword evidence="3" id="KW-0808">Transferase</keyword>
<dbReference type="FunFam" id="3.30.70.270:FF:000020">
    <property type="entry name" value="Transposon Tf2-6 polyprotein-like Protein"/>
    <property type="match status" value="1"/>
</dbReference>
<proteinExistence type="inferred from homology"/>
<keyword evidence="12" id="KW-1185">Reference proteome</keyword>
<keyword evidence="5" id="KW-0540">Nuclease</keyword>
<evidence type="ECO:0000259" key="10">
    <source>
        <dbReference type="PROSITE" id="PS50878"/>
    </source>
</evidence>
<dbReference type="Pfam" id="PF17921">
    <property type="entry name" value="Integrase_H2C2"/>
    <property type="match status" value="1"/>
</dbReference>
<dbReference type="GO" id="GO:0004523">
    <property type="term" value="F:RNA-DNA hybrid ribonuclease activity"/>
    <property type="evidence" value="ECO:0007669"/>
    <property type="project" value="UniProtKB-EC"/>
</dbReference>
<sequence>MAFGLRNAPATFERLMERVLAGIPKERCILYLDDLLAHAPTFDEALACLEQVIGAIKAANLRLHPKKCLLLQRKVQFLGHVVSGDGVATDPEKVQSVRHWPTPRDVSELRSFLGLASYYRRFIQGFADIAAPLHRLTEKGAVFQWTDGADKAFRRLREVLCAAPVLTLPQVGGQFVVDTDASGCGIGAVLSQVQGGQERVIAYYSRALSKQERNYCVTRRELLAVVSGLRHFRHYLYGTPFVLRTDHASLTWLMQFKEPEGQVARWITALQEFQFVIRHRAGRLHSNADALSRRPCLEVECRYCARLEQRAEQVEERVAAVGVADSELIESCGREEFQKAQGEDPVLRKVLQWKREGHRPEWKDVTPHGPDLKAYRSSWDSLSEREGLLYRRWEDAVPDKIVWQLLVPRSLRRRVLQAVHGPVGVGHFGVNKTLRQLRQRFYWPGCRTDVELFVHCCDACTAKKGPTGKSRAPLQPLQSGAPMERVAVDVLGPFPRTEAGNRYVLVA</sequence>
<dbReference type="AlphaFoldDB" id="A0AAR2KD39"/>
<dbReference type="InterPro" id="IPR043502">
    <property type="entry name" value="DNA/RNA_pol_sf"/>
</dbReference>
<dbReference type="PROSITE" id="PS50878">
    <property type="entry name" value="RT_POL"/>
    <property type="match status" value="1"/>
</dbReference>
<comment type="similarity">
    <text evidence="1">Belongs to the beta type-B retroviral polymerase family. HERV class-II K(HML-2) pol subfamily.</text>
</comment>
<evidence type="ECO:0000256" key="9">
    <source>
        <dbReference type="ARBA" id="ARBA00039658"/>
    </source>
</evidence>
<accession>A0AAR2KD39</accession>
<dbReference type="CDD" id="cd09274">
    <property type="entry name" value="RNase_HI_RT_Ty3"/>
    <property type="match status" value="1"/>
</dbReference>
<dbReference type="InterPro" id="IPR041373">
    <property type="entry name" value="RT_RNaseH"/>
</dbReference>
<dbReference type="Gene3D" id="3.30.70.270">
    <property type="match status" value="2"/>
</dbReference>
<evidence type="ECO:0000256" key="2">
    <source>
        <dbReference type="ARBA" id="ARBA00012180"/>
    </source>
</evidence>
<dbReference type="GeneTree" id="ENSGT01100000263500"/>
<organism evidence="11 12">
    <name type="scientific">Pygocentrus nattereri</name>
    <name type="common">Red-bellied piranha</name>
    <dbReference type="NCBI Taxonomy" id="42514"/>
    <lineage>
        <taxon>Eukaryota</taxon>
        <taxon>Metazoa</taxon>
        <taxon>Chordata</taxon>
        <taxon>Craniata</taxon>
        <taxon>Vertebrata</taxon>
        <taxon>Euteleostomi</taxon>
        <taxon>Actinopterygii</taxon>
        <taxon>Neopterygii</taxon>
        <taxon>Teleostei</taxon>
        <taxon>Ostariophysi</taxon>
        <taxon>Characiformes</taxon>
        <taxon>Characoidei</taxon>
        <taxon>Pygocentrus</taxon>
    </lineage>
</organism>
<dbReference type="Ensembl" id="ENSPNAT00000042452.1">
    <property type="protein sequence ID" value="ENSPNAP00000062195.1"/>
    <property type="gene ID" value="ENSPNAG00000035243.1"/>
</dbReference>
<dbReference type="Proteomes" id="UP001501920">
    <property type="component" value="Chromosome 1"/>
</dbReference>
<dbReference type="InterPro" id="IPR041588">
    <property type="entry name" value="Integrase_H2C2"/>
</dbReference>
<evidence type="ECO:0000256" key="1">
    <source>
        <dbReference type="ARBA" id="ARBA00010879"/>
    </source>
</evidence>
<evidence type="ECO:0000313" key="12">
    <source>
        <dbReference type="Proteomes" id="UP001501920"/>
    </source>
</evidence>
<reference evidence="11 12" key="1">
    <citation type="submission" date="2020-10" db="EMBL/GenBank/DDBJ databases">
        <title>Pygocentrus nattereri (red-bellied piranha) genome, fPygNat1, primary haplotype.</title>
        <authorList>
            <person name="Myers G."/>
            <person name="Meyer A."/>
            <person name="Karagic N."/>
            <person name="Pippel M."/>
            <person name="Winkler S."/>
            <person name="Tracey A."/>
            <person name="Wood J."/>
            <person name="Formenti G."/>
            <person name="Howe K."/>
            <person name="Fedrigo O."/>
            <person name="Jarvis E.D."/>
        </authorList>
    </citation>
    <scope>NUCLEOTIDE SEQUENCE [LARGE SCALE GENOMIC DNA]</scope>
</reference>
<dbReference type="FunFam" id="1.10.340.70:FF:000001">
    <property type="entry name" value="Retrovirus-related Pol polyprotein from transposon gypsy-like Protein"/>
    <property type="match status" value="1"/>
</dbReference>
<keyword evidence="6" id="KW-0255">Endonuclease</keyword>
<name>A0AAR2KD39_PYGNA</name>
<dbReference type="Pfam" id="PF00078">
    <property type="entry name" value="RVT_1"/>
    <property type="match status" value="1"/>
</dbReference>
<protein>
    <recommendedName>
        <fullName evidence="9">Gypsy retrotransposon integrase-like protein 1</fullName>
        <ecNumber evidence="2">3.1.26.4</ecNumber>
    </recommendedName>
</protein>
<dbReference type="InterPro" id="IPR000477">
    <property type="entry name" value="RT_dom"/>
</dbReference>
<dbReference type="InterPro" id="IPR050951">
    <property type="entry name" value="Retrovirus_Pol_polyprotein"/>
</dbReference>
<dbReference type="CDD" id="cd01647">
    <property type="entry name" value="RT_LTR"/>
    <property type="match status" value="1"/>
</dbReference>
<evidence type="ECO:0000256" key="4">
    <source>
        <dbReference type="ARBA" id="ARBA00022695"/>
    </source>
</evidence>
<dbReference type="FunFam" id="3.10.20.370:FF:000001">
    <property type="entry name" value="Retrovirus-related Pol polyprotein from transposon 17.6-like protein"/>
    <property type="match status" value="1"/>
</dbReference>
<keyword evidence="8" id="KW-0695">RNA-directed DNA polymerase</keyword>